<feature type="transmembrane region" description="Helical" evidence="8">
    <location>
        <begin position="728"/>
        <end position="745"/>
    </location>
</feature>
<dbReference type="InterPro" id="IPR051143">
    <property type="entry name" value="TrkH_K-transport"/>
</dbReference>
<feature type="transmembrane region" description="Helical" evidence="8">
    <location>
        <begin position="886"/>
        <end position="906"/>
    </location>
</feature>
<protein>
    <submittedName>
        <fullName evidence="10">K+ Transporter</fullName>
    </submittedName>
</protein>
<feature type="compositionally biased region" description="Polar residues" evidence="7">
    <location>
        <begin position="1002"/>
        <end position="1013"/>
    </location>
</feature>
<comment type="caution">
    <text evidence="10">The sequence shown here is derived from an EMBL/GenBank/DDBJ whole genome shotgun (WGS) entry which is preliminary data.</text>
</comment>
<feature type="compositionally biased region" description="Low complexity" evidence="7">
    <location>
        <begin position="141"/>
        <end position="154"/>
    </location>
</feature>
<feature type="transmembrane region" description="Helical" evidence="8">
    <location>
        <begin position="855"/>
        <end position="871"/>
    </location>
</feature>
<feature type="region of interest" description="Disordered" evidence="7">
    <location>
        <begin position="973"/>
        <end position="1042"/>
    </location>
</feature>
<name>A0ABQ9XA91_9EUKA</name>
<keyword evidence="5" id="KW-0406">Ion transport</keyword>
<gene>
    <name evidence="10" type="ORF">BLNAU_16876</name>
</gene>
<sequence>MEVDQKPQPSGDFRRNPLIPSEICLAIARGLRHIQKLDRHHVFFGRLSSHSVLFDQDDMVSLHLKGASEVQVSAHDESMNTPNYVFDEIADSKHLFSPGDEAMGTGTGRTSTTGRETLEQRLLAEQHDSSSSSQKEWIEKTISTTTDSSRSRTVSSTASVLTSATRARPHLETRTVIDGGIDHIRWRAPELSSGADVSIQTAIFSLGMILWEVHTREIPFAEASAEEACIRLCAGERPSLATIADSTQAMLIERCWAHDPRRRPSIDEVIQILQEIEDVRLAGTLMEDFSMEAQHEDVFSTESMEDKYPNYIDAVFMTMSAISGTGFLTFDMSKISLASQIFFLITIQAGSSVMLSAAPLIIRRYQIRRTLKKHHRRIWVASSDGRGYIDRIFYDGDIRHPRGIRVPYLDPDGTMIPLKNRPKQIETDKISEPHPLSDIITSFHDTESFHFDHSPYPENEELQHDREAITQRLKDTIDLPLPQNRPRLNQHIFSYLNLSANASPILISDEPLYRSVYEYRAMGKLIRYVFLYMLIWYLIGVLIIDMTVIFSPYLRNLLSEEKTSPFFFSLFAAISCFNNCGMSVLENGFGDVIAYPTISLTLGFLIIAGNTLFPLFLRFFVNFFKSQSKSQRPIYHFIMRKSRLCYTHLFDSVQTRLLALFWLFLFLLNFIFICALDWNKLHSAVPADSSFRGKWFSILCTAFACAVNVRTCGSSMAPERSFNNSTLWTFIIAMFFGPYPFILALQRSRQEVDYDEEKRRSQDTANQQEEGDLVLPPAYLFSDGNDVTFNEHMSINSEIPRAASDSGFSVNSYQRVRRERPMIRMRKRRSGKLKWKIALRQVTQFLVSQQDNPQIRDIVVLFIFLVLITMIENKKIVNGQMSNMQILFDLVSAYGNVGLSLGFGTITSKRHPMHVASEVLMIIVMFRGKHREIPSDLDHAIDFKHFLDIPVPFEHVIHSLDQIGMVLASRHSKNPFKSTKKPPAHAPPPLSAFPSQPRRTHSYSGPSTRQRSINGHFFSTPEEEEGVNERTGLLNSDMMTDT</sequence>
<feature type="transmembrane region" description="Helical" evidence="8">
    <location>
        <begin position="341"/>
        <end position="362"/>
    </location>
</feature>
<feature type="transmembrane region" description="Helical" evidence="8">
    <location>
        <begin position="592"/>
        <end position="617"/>
    </location>
</feature>
<feature type="transmembrane region" description="Helical" evidence="8">
    <location>
        <begin position="657"/>
        <end position="676"/>
    </location>
</feature>
<dbReference type="PANTHER" id="PTHR31064:SF30">
    <property type="entry name" value="HIGH-AFFINITY POTASSIUM TRANSPORT PROTEIN-RELATED"/>
    <property type="match status" value="1"/>
</dbReference>
<evidence type="ECO:0000256" key="3">
    <source>
        <dbReference type="ARBA" id="ARBA00022692"/>
    </source>
</evidence>
<evidence type="ECO:0000256" key="1">
    <source>
        <dbReference type="ARBA" id="ARBA00004141"/>
    </source>
</evidence>
<dbReference type="Pfam" id="PF02386">
    <property type="entry name" value="TrkH"/>
    <property type="match status" value="1"/>
</dbReference>
<reference evidence="10 11" key="1">
    <citation type="journal article" date="2022" name="bioRxiv">
        <title>Genomics of Preaxostyla Flagellates Illuminates Evolutionary Transitions and the Path Towards Mitochondrial Loss.</title>
        <authorList>
            <person name="Novak L.V.F."/>
            <person name="Treitli S.C."/>
            <person name="Pyrih J."/>
            <person name="Halakuc P."/>
            <person name="Pipaliya S.V."/>
            <person name="Vacek V."/>
            <person name="Brzon O."/>
            <person name="Soukal P."/>
            <person name="Eme L."/>
            <person name="Dacks J.B."/>
            <person name="Karnkowska A."/>
            <person name="Elias M."/>
            <person name="Hampl V."/>
        </authorList>
    </citation>
    <scope>NUCLEOTIDE SEQUENCE [LARGE SCALE GENOMIC DNA]</scope>
    <source>
        <strain evidence="10">NAU3</strain>
        <tissue evidence="10">Gut</tissue>
    </source>
</reference>
<dbReference type="Proteomes" id="UP001281761">
    <property type="component" value="Unassembled WGS sequence"/>
</dbReference>
<feature type="region of interest" description="Disordered" evidence="7">
    <location>
        <begin position="124"/>
        <end position="154"/>
    </location>
</feature>
<feature type="compositionally biased region" description="Basic residues" evidence="7">
    <location>
        <begin position="973"/>
        <end position="983"/>
    </location>
</feature>
<comment type="subcellular location">
    <subcellularLocation>
        <location evidence="1">Membrane</location>
        <topology evidence="1">Multi-pass membrane protein</topology>
    </subcellularLocation>
</comment>
<accession>A0ABQ9XA91</accession>
<dbReference type="PANTHER" id="PTHR31064">
    <property type="entry name" value="POTASSIUM TRANSPORT PROTEIN DDB_G0292412-RELATED"/>
    <property type="match status" value="1"/>
</dbReference>
<feature type="domain" description="Protein kinase" evidence="9">
    <location>
        <begin position="1"/>
        <end position="281"/>
    </location>
</feature>
<evidence type="ECO:0000256" key="4">
    <source>
        <dbReference type="ARBA" id="ARBA00022989"/>
    </source>
</evidence>
<keyword evidence="6 8" id="KW-0472">Membrane</keyword>
<evidence type="ECO:0000256" key="6">
    <source>
        <dbReference type="ARBA" id="ARBA00023136"/>
    </source>
</evidence>
<dbReference type="PROSITE" id="PS50011">
    <property type="entry name" value="PROTEIN_KINASE_DOM"/>
    <property type="match status" value="1"/>
</dbReference>
<dbReference type="InterPro" id="IPR000719">
    <property type="entry name" value="Prot_kinase_dom"/>
</dbReference>
<dbReference type="InterPro" id="IPR001245">
    <property type="entry name" value="Ser-Thr/Tyr_kinase_cat_dom"/>
</dbReference>
<dbReference type="InterPro" id="IPR003445">
    <property type="entry name" value="Cat_transpt"/>
</dbReference>
<evidence type="ECO:0000313" key="11">
    <source>
        <dbReference type="Proteomes" id="UP001281761"/>
    </source>
</evidence>
<evidence type="ECO:0000256" key="7">
    <source>
        <dbReference type="SAM" id="MobiDB-lite"/>
    </source>
</evidence>
<evidence type="ECO:0000256" key="8">
    <source>
        <dbReference type="SAM" id="Phobius"/>
    </source>
</evidence>
<keyword evidence="2" id="KW-0813">Transport</keyword>
<evidence type="ECO:0000259" key="9">
    <source>
        <dbReference type="PROSITE" id="PS50011"/>
    </source>
</evidence>
<feature type="transmembrane region" description="Helical" evidence="8">
    <location>
        <begin position="529"/>
        <end position="554"/>
    </location>
</feature>
<dbReference type="EMBL" id="JARBJD010000182">
    <property type="protein sequence ID" value="KAK2948167.1"/>
    <property type="molecule type" value="Genomic_DNA"/>
</dbReference>
<dbReference type="InterPro" id="IPR011009">
    <property type="entry name" value="Kinase-like_dom_sf"/>
</dbReference>
<feature type="compositionally biased region" description="Polar residues" evidence="7">
    <location>
        <begin position="1033"/>
        <end position="1042"/>
    </location>
</feature>
<dbReference type="Pfam" id="PF07714">
    <property type="entry name" value="PK_Tyr_Ser-Thr"/>
    <property type="match status" value="1"/>
</dbReference>
<dbReference type="Gene3D" id="1.10.510.10">
    <property type="entry name" value="Transferase(Phosphotransferase) domain 1"/>
    <property type="match status" value="1"/>
</dbReference>
<evidence type="ECO:0000256" key="5">
    <source>
        <dbReference type="ARBA" id="ARBA00023065"/>
    </source>
</evidence>
<keyword evidence="4 8" id="KW-1133">Transmembrane helix</keyword>
<keyword evidence="3 8" id="KW-0812">Transmembrane</keyword>
<dbReference type="SUPFAM" id="SSF56112">
    <property type="entry name" value="Protein kinase-like (PK-like)"/>
    <property type="match status" value="1"/>
</dbReference>
<proteinExistence type="predicted"/>
<organism evidence="10 11">
    <name type="scientific">Blattamonas nauphoetae</name>
    <dbReference type="NCBI Taxonomy" id="2049346"/>
    <lineage>
        <taxon>Eukaryota</taxon>
        <taxon>Metamonada</taxon>
        <taxon>Preaxostyla</taxon>
        <taxon>Oxymonadida</taxon>
        <taxon>Blattamonas</taxon>
    </lineage>
</organism>
<keyword evidence="11" id="KW-1185">Reference proteome</keyword>
<evidence type="ECO:0000313" key="10">
    <source>
        <dbReference type="EMBL" id="KAK2948167.1"/>
    </source>
</evidence>
<evidence type="ECO:0000256" key="2">
    <source>
        <dbReference type="ARBA" id="ARBA00022448"/>
    </source>
</evidence>